<comment type="caution">
    <text evidence="6">The sequence shown here is derived from an EMBL/GenBank/DDBJ whole genome shotgun (WGS) entry which is preliminary data.</text>
</comment>
<accession>A0A2M8ELK5</accession>
<comment type="subcellular location">
    <subcellularLocation>
        <location evidence="1">Membrane</location>
        <topology evidence="1">Multi-pass membrane protein</topology>
    </subcellularLocation>
</comment>
<feature type="transmembrane region" description="Helical" evidence="5">
    <location>
        <begin position="47"/>
        <end position="75"/>
    </location>
</feature>
<dbReference type="InterPro" id="IPR019109">
    <property type="entry name" value="MamF_MmsF"/>
</dbReference>
<evidence type="ECO:0008006" key="8">
    <source>
        <dbReference type="Google" id="ProtNLM"/>
    </source>
</evidence>
<keyword evidence="2 5" id="KW-0812">Transmembrane</keyword>
<name>A0A2M8ELK5_UNCKA</name>
<dbReference type="EMBL" id="PFSJ01000019">
    <property type="protein sequence ID" value="PJC23600.1"/>
    <property type="molecule type" value="Genomic_DNA"/>
</dbReference>
<dbReference type="AlphaFoldDB" id="A0A2M8ELK5"/>
<dbReference type="Pfam" id="PF09685">
    <property type="entry name" value="MamF_MmsF"/>
    <property type="match status" value="1"/>
</dbReference>
<evidence type="ECO:0000256" key="2">
    <source>
        <dbReference type="ARBA" id="ARBA00022692"/>
    </source>
</evidence>
<evidence type="ECO:0000256" key="4">
    <source>
        <dbReference type="ARBA" id="ARBA00023136"/>
    </source>
</evidence>
<reference evidence="7" key="1">
    <citation type="submission" date="2017-09" db="EMBL/GenBank/DDBJ databases">
        <title>Depth-based differentiation of microbial function through sediment-hosted aquifers and enrichment of novel symbionts in the deep terrestrial subsurface.</title>
        <authorList>
            <person name="Probst A.J."/>
            <person name="Ladd B."/>
            <person name="Jarett J.K."/>
            <person name="Geller-Mcgrath D.E."/>
            <person name="Sieber C.M.K."/>
            <person name="Emerson J.B."/>
            <person name="Anantharaman K."/>
            <person name="Thomas B.C."/>
            <person name="Malmstrom R."/>
            <person name="Stieglmeier M."/>
            <person name="Klingl A."/>
            <person name="Woyke T."/>
            <person name="Ryan C.M."/>
            <person name="Banfield J.F."/>
        </authorList>
    </citation>
    <scope>NUCLEOTIDE SEQUENCE [LARGE SCALE GENOMIC DNA]</scope>
</reference>
<evidence type="ECO:0000256" key="5">
    <source>
        <dbReference type="SAM" id="Phobius"/>
    </source>
</evidence>
<proteinExistence type="predicted"/>
<evidence type="ECO:0000313" key="6">
    <source>
        <dbReference type="EMBL" id="PJC23600.1"/>
    </source>
</evidence>
<keyword evidence="3 5" id="KW-1133">Transmembrane helix</keyword>
<dbReference type="Proteomes" id="UP000229756">
    <property type="component" value="Unassembled WGS sequence"/>
</dbReference>
<evidence type="ECO:0000256" key="3">
    <source>
        <dbReference type="ARBA" id="ARBA00022989"/>
    </source>
</evidence>
<feature type="transmembrane region" description="Helical" evidence="5">
    <location>
        <begin position="15"/>
        <end position="32"/>
    </location>
</feature>
<keyword evidence="4 5" id="KW-0472">Membrane</keyword>
<sequence>MSTTNPTTNTKDSRTMAVLSYVFILSIVLYVTKKDDKFVQFHAKQGLVIFALSVIGLFPVLGIPVFILSMVLAVIGASKAYVGEEYKIPFISKYAEKIDF</sequence>
<evidence type="ECO:0000256" key="1">
    <source>
        <dbReference type="ARBA" id="ARBA00004141"/>
    </source>
</evidence>
<gene>
    <name evidence="6" type="ORF">CO058_02475</name>
</gene>
<organism evidence="6 7">
    <name type="scientific">candidate division WWE3 bacterium CG_4_9_14_0_2_um_filter_35_11</name>
    <dbReference type="NCBI Taxonomy" id="1975077"/>
    <lineage>
        <taxon>Bacteria</taxon>
        <taxon>Katanobacteria</taxon>
    </lineage>
</organism>
<evidence type="ECO:0000313" key="7">
    <source>
        <dbReference type="Proteomes" id="UP000229756"/>
    </source>
</evidence>
<protein>
    <recommendedName>
        <fullName evidence="8">DUF4870 domain-containing protein</fullName>
    </recommendedName>
</protein>